<dbReference type="CDD" id="cd00082">
    <property type="entry name" value="HisKA"/>
    <property type="match status" value="1"/>
</dbReference>
<sequence>MNFKEFLVKNREIAQLVYGVILIILIPLLIAINTIFIINRYNKNIDSALLLQSLTVSRTTYALIKNDLANNDILQKKIDDIINRNSNFEEIYILKPEGDNFKVVASSNLKNVNKIYTTTFYQRAWISNDNEGKAVDSNELKKYNENGDLIDTNKKDRYWLASIPMRDINGSKQALLTMKLSSKIIDDLTNYNRNMSIYLLIGTVFIIILFLLVAVRLWDYAILYKKIKEVDKMKDEFISVASHELRTPVTGIRGYISMILEGSMGKTNKRITDSLKLVEDATKRLAVLIDDLLNVSRIEQGRMKIISKPVNIKNIIEDTIKELKIQADEKNLSLKFITHDNNFPLINIDNDRLKQVLINLIGNAIKYTPQGSVKIITEEKDNKILELRIKDTGIGMSTDDRERLFEKFYRVQNERTKNITGTGLGLWITKRLVELMGGKIKVDSIENIGTQVTLVWPIIKKK</sequence>
<dbReference type="STRING" id="1805146.AUJ27_02550"/>
<dbReference type="Pfam" id="PF00512">
    <property type="entry name" value="HisKA"/>
    <property type="match status" value="1"/>
</dbReference>
<keyword evidence="7" id="KW-1133">Transmembrane helix</keyword>
<feature type="transmembrane region" description="Helical" evidence="7">
    <location>
        <begin position="197"/>
        <end position="218"/>
    </location>
</feature>
<dbReference type="InterPro" id="IPR004358">
    <property type="entry name" value="Sig_transdc_His_kin-like_C"/>
</dbReference>
<dbReference type="PANTHER" id="PTHR43047:SF72">
    <property type="entry name" value="OSMOSENSING HISTIDINE PROTEIN KINASE SLN1"/>
    <property type="match status" value="1"/>
</dbReference>
<evidence type="ECO:0000256" key="6">
    <source>
        <dbReference type="ARBA" id="ARBA00023012"/>
    </source>
</evidence>
<dbReference type="FunFam" id="3.30.565.10:FF:000010">
    <property type="entry name" value="Sensor histidine kinase RcsC"/>
    <property type="match status" value="1"/>
</dbReference>
<reference evidence="9 10" key="1">
    <citation type="journal article" date="2016" name="Environ. Microbiol.">
        <title>Genomic resolution of a cold subsurface aquifer community provides metabolic insights for novel microbes adapted to high CO concentrations.</title>
        <authorList>
            <person name="Probst A.J."/>
            <person name="Castelle C.J."/>
            <person name="Singh A."/>
            <person name="Brown C.T."/>
            <person name="Anantharaman K."/>
            <person name="Sharon I."/>
            <person name="Hug L.A."/>
            <person name="Burstein D."/>
            <person name="Emerson J.B."/>
            <person name="Thomas B.C."/>
            <person name="Banfield J.F."/>
        </authorList>
    </citation>
    <scope>NUCLEOTIDE SEQUENCE [LARGE SCALE GENOMIC DNA]</scope>
    <source>
        <strain evidence="9">CG1_02_37_44</strain>
    </source>
</reference>
<dbReference type="InterPro" id="IPR036097">
    <property type="entry name" value="HisK_dim/P_sf"/>
</dbReference>
<dbReference type="CDD" id="cd16922">
    <property type="entry name" value="HATPase_EvgS-ArcB-TorS-like"/>
    <property type="match status" value="1"/>
</dbReference>
<feature type="domain" description="Histidine kinase" evidence="8">
    <location>
        <begin position="240"/>
        <end position="460"/>
    </location>
</feature>
<dbReference type="SUPFAM" id="SSF47384">
    <property type="entry name" value="Homodimeric domain of signal transducing histidine kinase"/>
    <property type="match status" value="1"/>
</dbReference>
<evidence type="ECO:0000256" key="2">
    <source>
        <dbReference type="ARBA" id="ARBA00012438"/>
    </source>
</evidence>
<keyword evidence="7" id="KW-0812">Transmembrane</keyword>
<dbReference type="SUPFAM" id="SSF55874">
    <property type="entry name" value="ATPase domain of HSP90 chaperone/DNA topoisomerase II/histidine kinase"/>
    <property type="match status" value="1"/>
</dbReference>
<dbReference type="InterPro" id="IPR003594">
    <property type="entry name" value="HATPase_dom"/>
</dbReference>
<dbReference type="GO" id="GO:0009927">
    <property type="term" value="F:histidine phosphotransfer kinase activity"/>
    <property type="evidence" value="ECO:0007669"/>
    <property type="project" value="TreeGrafter"/>
</dbReference>
<dbReference type="Pfam" id="PF02518">
    <property type="entry name" value="HATPase_c"/>
    <property type="match status" value="1"/>
</dbReference>
<keyword evidence="6" id="KW-0902">Two-component regulatory system</keyword>
<gene>
    <name evidence="9" type="ORF">AUJ27_02550</name>
</gene>
<keyword evidence="3" id="KW-0597">Phosphoprotein</keyword>
<dbReference type="GO" id="GO:0005886">
    <property type="term" value="C:plasma membrane"/>
    <property type="evidence" value="ECO:0007669"/>
    <property type="project" value="TreeGrafter"/>
</dbReference>
<keyword evidence="5" id="KW-0418">Kinase</keyword>
<evidence type="ECO:0000313" key="9">
    <source>
        <dbReference type="EMBL" id="OIO07379.1"/>
    </source>
</evidence>
<dbReference type="FunFam" id="1.10.287.130:FF:000001">
    <property type="entry name" value="Two-component sensor histidine kinase"/>
    <property type="match status" value="1"/>
</dbReference>
<dbReference type="InterPro" id="IPR003661">
    <property type="entry name" value="HisK_dim/P_dom"/>
</dbReference>
<dbReference type="InterPro" id="IPR036890">
    <property type="entry name" value="HATPase_C_sf"/>
</dbReference>
<dbReference type="PANTHER" id="PTHR43047">
    <property type="entry name" value="TWO-COMPONENT HISTIDINE PROTEIN KINASE"/>
    <property type="match status" value="1"/>
</dbReference>
<dbReference type="EC" id="2.7.13.3" evidence="2"/>
<keyword evidence="4" id="KW-0808">Transferase</keyword>
<comment type="catalytic activity">
    <reaction evidence="1">
        <text>ATP + protein L-histidine = ADP + protein N-phospho-L-histidine.</text>
        <dbReference type="EC" id="2.7.13.3"/>
    </reaction>
</comment>
<evidence type="ECO:0000256" key="4">
    <source>
        <dbReference type="ARBA" id="ARBA00022679"/>
    </source>
</evidence>
<evidence type="ECO:0000256" key="5">
    <source>
        <dbReference type="ARBA" id="ARBA00022777"/>
    </source>
</evidence>
<dbReference type="Gene3D" id="3.30.565.10">
    <property type="entry name" value="Histidine kinase-like ATPase, C-terminal domain"/>
    <property type="match status" value="1"/>
</dbReference>
<organism evidence="9 10">
    <name type="scientific">Candidatus Falkowbacteria bacterium CG1_02_37_44</name>
    <dbReference type="NCBI Taxonomy" id="1805146"/>
    <lineage>
        <taxon>Bacteria</taxon>
        <taxon>Candidatus Falkowiibacteriota</taxon>
    </lineage>
</organism>
<dbReference type="EMBL" id="MNUU01000048">
    <property type="protein sequence ID" value="OIO07379.1"/>
    <property type="molecule type" value="Genomic_DNA"/>
</dbReference>
<dbReference type="PRINTS" id="PR00344">
    <property type="entry name" value="BCTRLSENSOR"/>
</dbReference>
<dbReference type="SMART" id="SM00388">
    <property type="entry name" value="HisKA"/>
    <property type="match status" value="1"/>
</dbReference>
<dbReference type="PROSITE" id="PS50109">
    <property type="entry name" value="HIS_KIN"/>
    <property type="match status" value="1"/>
</dbReference>
<evidence type="ECO:0000256" key="3">
    <source>
        <dbReference type="ARBA" id="ARBA00022553"/>
    </source>
</evidence>
<evidence type="ECO:0000259" key="8">
    <source>
        <dbReference type="PROSITE" id="PS50109"/>
    </source>
</evidence>
<dbReference type="GO" id="GO:0000155">
    <property type="term" value="F:phosphorelay sensor kinase activity"/>
    <property type="evidence" value="ECO:0007669"/>
    <property type="project" value="InterPro"/>
</dbReference>
<protein>
    <recommendedName>
        <fullName evidence="2">histidine kinase</fullName>
        <ecNumber evidence="2">2.7.13.3</ecNumber>
    </recommendedName>
</protein>
<dbReference type="AlphaFoldDB" id="A0A1J4T911"/>
<name>A0A1J4T911_9BACT</name>
<keyword evidence="7" id="KW-0472">Membrane</keyword>
<comment type="caution">
    <text evidence="9">The sequence shown here is derived from an EMBL/GenBank/DDBJ whole genome shotgun (WGS) entry which is preliminary data.</text>
</comment>
<accession>A0A1J4T911</accession>
<evidence type="ECO:0000256" key="1">
    <source>
        <dbReference type="ARBA" id="ARBA00000085"/>
    </source>
</evidence>
<dbReference type="Proteomes" id="UP000183192">
    <property type="component" value="Unassembled WGS sequence"/>
</dbReference>
<dbReference type="SMART" id="SM00387">
    <property type="entry name" value="HATPase_c"/>
    <property type="match status" value="1"/>
</dbReference>
<dbReference type="InterPro" id="IPR005467">
    <property type="entry name" value="His_kinase_dom"/>
</dbReference>
<feature type="transmembrane region" description="Helical" evidence="7">
    <location>
        <begin position="16"/>
        <end position="38"/>
    </location>
</feature>
<evidence type="ECO:0000313" key="10">
    <source>
        <dbReference type="Proteomes" id="UP000183192"/>
    </source>
</evidence>
<dbReference type="Gene3D" id="1.10.287.130">
    <property type="match status" value="1"/>
</dbReference>
<proteinExistence type="predicted"/>
<evidence type="ECO:0000256" key="7">
    <source>
        <dbReference type="SAM" id="Phobius"/>
    </source>
</evidence>